<accession>A0AAU8AXJ4</accession>
<reference evidence="1" key="1">
    <citation type="submission" date="2024-03" db="EMBL/GenBank/DDBJ databases">
        <title>Diverse circular DNA viruses in blood, oral, and fecal samples of captive lemurs.</title>
        <authorList>
            <person name="Paietta E.N."/>
            <person name="Kraberger S."/>
            <person name="Lund M.C."/>
            <person name="Custer J.M."/>
            <person name="Vargas K.M."/>
            <person name="Ehmke E.E."/>
            <person name="Yoder A.D."/>
            <person name="Varsani A."/>
        </authorList>
    </citation>
    <scope>NUCLEOTIDE SEQUENCE</scope>
    <source>
        <strain evidence="1">Duke_21_78</strain>
        <strain evidence="2">Duke_28FS_88</strain>
    </source>
</reference>
<proteinExistence type="predicted"/>
<sequence length="57" mass="6624">MLFRDLVVCNKDWEETTELIVVSKDSSEAVPIHARAARSLFGERQVLWFRDCVVMLL</sequence>
<dbReference type="EMBL" id="PP511416">
    <property type="protein sequence ID" value="XCD04042.1"/>
    <property type="molecule type" value="Genomic_DNA"/>
</dbReference>
<evidence type="ECO:0000313" key="2">
    <source>
        <dbReference type="EMBL" id="XCD07867.1"/>
    </source>
</evidence>
<organism evidence="1">
    <name type="scientific">Dulem virus 164</name>
    <dbReference type="NCBI Taxonomy" id="3145641"/>
    <lineage>
        <taxon>Viruses</taxon>
        <taxon>Monodnaviria</taxon>
        <taxon>Sangervirae</taxon>
        <taxon>Phixviricota</taxon>
        <taxon>Malgrandaviricetes</taxon>
        <taxon>Petitvirales</taxon>
        <taxon>Microviridae</taxon>
        <taxon>Microvirus</taxon>
    </lineage>
</organism>
<evidence type="ECO:0000313" key="1">
    <source>
        <dbReference type="EMBL" id="XCD04042.1"/>
    </source>
</evidence>
<name>A0AAU8AXJ4_9VIRU</name>
<dbReference type="EMBL" id="PP511822">
    <property type="protein sequence ID" value="XCD07867.1"/>
    <property type="molecule type" value="Genomic_DNA"/>
</dbReference>
<protein>
    <submittedName>
        <fullName evidence="1">Uncharacterized protein</fullName>
    </submittedName>
</protein>